<accession>A0A0A9C0A3</accession>
<evidence type="ECO:0000313" key="1">
    <source>
        <dbReference type="EMBL" id="JAD64952.1"/>
    </source>
</evidence>
<reference evidence="1" key="2">
    <citation type="journal article" date="2015" name="Data Brief">
        <title>Shoot transcriptome of the giant reed, Arundo donax.</title>
        <authorList>
            <person name="Barrero R.A."/>
            <person name="Guerrero F.D."/>
            <person name="Moolhuijzen P."/>
            <person name="Goolsby J.A."/>
            <person name="Tidwell J."/>
            <person name="Bellgard S.E."/>
            <person name="Bellgard M.I."/>
        </authorList>
    </citation>
    <scope>NUCLEOTIDE SEQUENCE</scope>
    <source>
        <tissue evidence="1">Shoot tissue taken approximately 20 cm above the soil surface</tissue>
    </source>
</reference>
<reference evidence="1" key="1">
    <citation type="submission" date="2014-09" db="EMBL/GenBank/DDBJ databases">
        <authorList>
            <person name="Magalhaes I.L.F."/>
            <person name="Oliveira U."/>
            <person name="Santos F.R."/>
            <person name="Vidigal T.H.D.A."/>
            <person name="Brescovit A.D."/>
            <person name="Santos A.J."/>
        </authorList>
    </citation>
    <scope>NUCLEOTIDE SEQUENCE</scope>
    <source>
        <tissue evidence="1">Shoot tissue taken approximately 20 cm above the soil surface</tissue>
    </source>
</reference>
<sequence length="40" mass="4705">MWCYGTVARAKWIRTSLPGMHLFDVVEILHWIRGLFDLGD</sequence>
<protein>
    <submittedName>
        <fullName evidence="1">Uncharacterized protein</fullName>
    </submittedName>
</protein>
<dbReference type="EMBL" id="GBRH01232943">
    <property type="protein sequence ID" value="JAD64952.1"/>
    <property type="molecule type" value="Transcribed_RNA"/>
</dbReference>
<name>A0A0A9C0A3_ARUDO</name>
<dbReference type="AlphaFoldDB" id="A0A0A9C0A3"/>
<organism evidence="1">
    <name type="scientific">Arundo donax</name>
    <name type="common">Giant reed</name>
    <name type="synonym">Donax arundinaceus</name>
    <dbReference type="NCBI Taxonomy" id="35708"/>
    <lineage>
        <taxon>Eukaryota</taxon>
        <taxon>Viridiplantae</taxon>
        <taxon>Streptophyta</taxon>
        <taxon>Embryophyta</taxon>
        <taxon>Tracheophyta</taxon>
        <taxon>Spermatophyta</taxon>
        <taxon>Magnoliopsida</taxon>
        <taxon>Liliopsida</taxon>
        <taxon>Poales</taxon>
        <taxon>Poaceae</taxon>
        <taxon>PACMAD clade</taxon>
        <taxon>Arundinoideae</taxon>
        <taxon>Arundineae</taxon>
        <taxon>Arundo</taxon>
    </lineage>
</organism>
<proteinExistence type="predicted"/>